<protein>
    <submittedName>
        <fullName evidence="1">Uncharacterized protein</fullName>
    </submittedName>
</protein>
<organism evidence="1 2">
    <name type="scientific">Austropuccinia psidii MF-1</name>
    <dbReference type="NCBI Taxonomy" id="1389203"/>
    <lineage>
        <taxon>Eukaryota</taxon>
        <taxon>Fungi</taxon>
        <taxon>Dikarya</taxon>
        <taxon>Basidiomycota</taxon>
        <taxon>Pucciniomycotina</taxon>
        <taxon>Pucciniomycetes</taxon>
        <taxon>Pucciniales</taxon>
        <taxon>Sphaerophragmiaceae</taxon>
        <taxon>Austropuccinia</taxon>
    </lineage>
</organism>
<comment type="caution">
    <text evidence="1">The sequence shown here is derived from an EMBL/GenBank/DDBJ whole genome shotgun (WGS) entry which is preliminary data.</text>
</comment>
<name>A0A9Q3J7D9_9BASI</name>
<dbReference type="Proteomes" id="UP000765509">
    <property type="component" value="Unassembled WGS sequence"/>
</dbReference>
<evidence type="ECO:0000313" key="2">
    <source>
        <dbReference type="Proteomes" id="UP000765509"/>
    </source>
</evidence>
<dbReference type="AlphaFoldDB" id="A0A9Q3J7D9"/>
<evidence type="ECO:0000313" key="1">
    <source>
        <dbReference type="EMBL" id="MBW0556901.1"/>
    </source>
</evidence>
<keyword evidence="2" id="KW-1185">Reference proteome</keyword>
<proteinExistence type="predicted"/>
<gene>
    <name evidence="1" type="ORF">O181_096616</name>
</gene>
<dbReference type="EMBL" id="AVOT02064503">
    <property type="protein sequence ID" value="MBW0556901.1"/>
    <property type="molecule type" value="Genomic_DNA"/>
</dbReference>
<accession>A0A9Q3J7D9</accession>
<sequence>MVDSKVLEVPFLLRGPPNLHLINHFPKLEGQFVRPNDPGPIVYRPMAVGLGECQAPLEVLRSEVGLSGGNARVLPEFMYLSLDRSGGDHVGHQVGLSFFGSSQSRYADIYQLYCRQS</sequence>
<reference evidence="1" key="1">
    <citation type="submission" date="2021-03" db="EMBL/GenBank/DDBJ databases">
        <title>Draft genome sequence of rust myrtle Austropuccinia psidii MF-1, a brazilian biotype.</title>
        <authorList>
            <person name="Quecine M.C."/>
            <person name="Pachon D.M.R."/>
            <person name="Bonatelli M.L."/>
            <person name="Correr F.H."/>
            <person name="Franceschini L.M."/>
            <person name="Leite T.F."/>
            <person name="Margarido G.R.A."/>
            <person name="Almeida C.A."/>
            <person name="Ferrarezi J.A."/>
            <person name="Labate C.A."/>
        </authorList>
    </citation>
    <scope>NUCLEOTIDE SEQUENCE</scope>
    <source>
        <strain evidence="1">MF-1</strain>
    </source>
</reference>